<keyword evidence="1" id="KW-1133">Transmembrane helix</keyword>
<accession>A0ABW6AIK1</accession>
<feature type="transmembrane region" description="Helical" evidence="1">
    <location>
        <begin position="106"/>
        <end position="123"/>
    </location>
</feature>
<dbReference type="Pfam" id="PF08487">
    <property type="entry name" value="VIT"/>
    <property type="match status" value="1"/>
</dbReference>
<feature type="domain" description="VIT" evidence="2">
    <location>
        <begin position="364"/>
        <end position="498"/>
    </location>
</feature>
<reference evidence="4" key="1">
    <citation type="journal article" date="2019" name="Int. J. Syst. Evol. Microbiol.">
        <title>The Global Catalogue of Microorganisms (GCM) 10K type strain sequencing project: providing services to taxonomists for standard genome sequencing and annotation.</title>
        <authorList>
            <consortium name="The Broad Institute Genomics Platform"/>
            <consortium name="The Broad Institute Genome Sequencing Center for Infectious Disease"/>
            <person name="Wu L."/>
            <person name="Ma J."/>
        </authorList>
    </citation>
    <scope>NUCLEOTIDE SEQUENCE [LARGE SCALE GENOMIC DNA]</scope>
    <source>
        <strain evidence="4">KCTC 52490</strain>
    </source>
</reference>
<dbReference type="InterPro" id="IPR013694">
    <property type="entry name" value="VIT"/>
</dbReference>
<dbReference type="Proteomes" id="UP001597512">
    <property type="component" value="Unassembled WGS sequence"/>
</dbReference>
<dbReference type="EMBL" id="JBHUOM010000002">
    <property type="protein sequence ID" value="MFD2933610.1"/>
    <property type="molecule type" value="Genomic_DNA"/>
</dbReference>
<evidence type="ECO:0000313" key="4">
    <source>
        <dbReference type="Proteomes" id="UP001597512"/>
    </source>
</evidence>
<comment type="caution">
    <text evidence="3">The sequence shown here is derived from an EMBL/GenBank/DDBJ whole genome shotgun (WGS) entry which is preliminary data.</text>
</comment>
<dbReference type="PROSITE" id="PS51468">
    <property type="entry name" value="VIT"/>
    <property type="match status" value="1"/>
</dbReference>
<feature type="transmembrane region" description="Helical" evidence="1">
    <location>
        <begin position="164"/>
        <end position="186"/>
    </location>
</feature>
<dbReference type="InterPro" id="IPR031005">
    <property type="entry name" value="Sorted_by_XrtN"/>
</dbReference>
<evidence type="ECO:0000313" key="3">
    <source>
        <dbReference type="EMBL" id="MFD2933610.1"/>
    </source>
</evidence>
<dbReference type="NCBIfam" id="TIGR04477">
    <property type="entry name" value="sorted_by_XrtN"/>
    <property type="match status" value="1"/>
</dbReference>
<evidence type="ECO:0000256" key="1">
    <source>
        <dbReference type="SAM" id="Phobius"/>
    </source>
</evidence>
<feature type="transmembrane region" description="Helical" evidence="1">
    <location>
        <begin position="229"/>
        <end position="249"/>
    </location>
</feature>
<feature type="transmembrane region" description="Helical" evidence="1">
    <location>
        <begin position="72"/>
        <end position="94"/>
    </location>
</feature>
<feature type="transmembrane region" description="Helical" evidence="1">
    <location>
        <begin position="135"/>
        <end position="152"/>
    </location>
</feature>
<sequence>MKTKFKTPSVELDTAQSQRADYAASTPRSRLLAPFRDSIFGLGLLLLTISGVIFLLYNLLSGPRQEGSNNMTLIMLHYGLAVAFSLVLLANGFLKLRQQQYPDGRSARWLGMLLWLISAYSLNREMPVFQQSTEWLCWALVAISAAMVLYGWKKSLSVRAQQGLYAVLAFGWWLFVYMAVYIVRLYPVSVPLLLALGLSIHTFVPLLFAIVLGKRLWQDAQREEHLRPGIAVGLAVPVLAIGWFMTGWISNLNRIDQTQQEATLRKTSDLPDWVLIAQQLKLDQGPAGQTRPSWITNRLLLSNRVYDRGRFFEGNGWGLAGLTALDDVRQHDPLVVIASRLFPADALSDADQLSVLKVLSANRHGAEEKFWTGRHLTVEDVVSQVRIWPQFRLSYTEQTVQIRNQARQTTEEALLTFHLPTGSVVSAMSLWVNGKEEPARLTTVAKADSAYRTVVDVESRRFARDPSVVFWQEGDRVTVRVFPCRAGADRRVKIGITSPLGVVDNKLVYQNPYFDGPDANSAKELVTINFASTPNDIHTPWIVDKLTGNTLTHRGNYESDWQLTFQAPALSKDVFVLNEHAYQLEAYKPVNELFTPTDVYLDVNASWEKDQFTRAFRTATKQKYCRAWVFEDGLKQVTAQDLDATYERLSKQSFSLFPIYRITNPTTALLITKGTPISPILTDLRGSQFADHFGILAKQTLPIRTFCYESNLGIGELPAYLKTLAELRVLNVTHGNTTDLISLLDKTKQFPRQPDTQNRVVLPEAGIAIRESPAGTAAASVAPDHLARLFTYNHLLQQIGQHYFAKNYQTEALILEAQQAHVVSPLSSLVVLETARDYKRFGIKKDFSGLDNATLKEEGAVPEPHEWALLIMVAGLIGWLIWKKRYAVA</sequence>
<feature type="transmembrane region" description="Helical" evidence="1">
    <location>
        <begin position="39"/>
        <end position="60"/>
    </location>
</feature>
<keyword evidence="4" id="KW-1185">Reference proteome</keyword>
<gene>
    <name evidence="3" type="ORF">ACFS25_07435</name>
</gene>
<keyword evidence="1" id="KW-0812">Transmembrane</keyword>
<keyword evidence="1" id="KW-0472">Membrane</keyword>
<dbReference type="RefSeq" id="WP_381498115.1">
    <property type="nucleotide sequence ID" value="NZ_JBHUOM010000002.1"/>
</dbReference>
<evidence type="ECO:0000259" key="2">
    <source>
        <dbReference type="PROSITE" id="PS51468"/>
    </source>
</evidence>
<protein>
    <submittedName>
        <fullName evidence="3">XrtN system VIT domain-containing protein</fullName>
    </submittedName>
</protein>
<proteinExistence type="predicted"/>
<name>A0ABW6AIK1_9BACT</name>
<feature type="transmembrane region" description="Helical" evidence="1">
    <location>
        <begin position="192"/>
        <end position="217"/>
    </location>
</feature>
<organism evidence="3 4">
    <name type="scientific">Spirosoma flavum</name>
    <dbReference type="NCBI Taxonomy" id="2048557"/>
    <lineage>
        <taxon>Bacteria</taxon>
        <taxon>Pseudomonadati</taxon>
        <taxon>Bacteroidota</taxon>
        <taxon>Cytophagia</taxon>
        <taxon>Cytophagales</taxon>
        <taxon>Cytophagaceae</taxon>
        <taxon>Spirosoma</taxon>
    </lineage>
</organism>